<gene>
    <name evidence="2" type="ORF">GCM10010358_47580</name>
</gene>
<dbReference type="RefSeq" id="WP_190192321.1">
    <property type="nucleotide sequence ID" value="NZ_BMVU01000025.1"/>
</dbReference>
<proteinExistence type="predicted"/>
<reference evidence="2" key="1">
    <citation type="journal article" date="2014" name="Int. J. Syst. Evol. Microbiol.">
        <title>Complete genome sequence of Corynebacterium casei LMG S-19264T (=DSM 44701T), isolated from a smear-ripened cheese.</title>
        <authorList>
            <consortium name="US DOE Joint Genome Institute (JGI-PGF)"/>
            <person name="Walter F."/>
            <person name="Albersmeier A."/>
            <person name="Kalinowski J."/>
            <person name="Ruckert C."/>
        </authorList>
    </citation>
    <scope>NUCLEOTIDE SEQUENCE</scope>
    <source>
        <strain evidence="2">JCM 4790</strain>
    </source>
</reference>
<sequence length="128" mass="13107">MDTQHSLTSQVQVVLSDCSGDDAERVLGALHGFFAAGSGDGGGSRTDRSEKSTAWTGVFDTQSSGSSAPDSPVRLSGPVTVELQGTCPAVKAAREALEKVFGVQETGHVSGDQEVEVGLRLESLDGAA</sequence>
<organism evidence="2 3">
    <name type="scientific">Streptomyces minutiscleroticus</name>
    <dbReference type="NCBI Taxonomy" id="68238"/>
    <lineage>
        <taxon>Bacteria</taxon>
        <taxon>Bacillati</taxon>
        <taxon>Actinomycetota</taxon>
        <taxon>Actinomycetes</taxon>
        <taxon>Kitasatosporales</taxon>
        <taxon>Streptomycetaceae</taxon>
        <taxon>Streptomyces</taxon>
    </lineage>
</organism>
<evidence type="ECO:0000256" key="1">
    <source>
        <dbReference type="SAM" id="MobiDB-lite"/>
    </source>
</evidence>
<evidence type="ECO:0000313" key="3">
    <source>
        <dbReference type="Proteomes" id="UP000619244"/>
    </source>
</evidence>
<evidence type="ECO:0000313" key="2">
    <source>
        <dbReference type="EMBL" id="GGX88018.1"/>
    </source>
</evidence>
<dbReference type="AlphaFoldDB" id="A0A918NR12"/>
<name>A0A918NR12_9ACTN</name>
<comment type="caution">
    <text evidence="2">The sequence shown here is derived from an EMBL/GenBank/DDBJ whole genome shotgun (WGS) entry which is preliminary data.</text>
</comment>
<protein>
    <submittedName>
        <fullName evidence="2">Uncharacterized protein</fullName>
    </submittedName>
</protein>
<reference evidence="2" key="2">
    <citation type="submission" date="2020-09" db="EMBL/GenBank/DDBJ databases">
        <authorList>
            <person name="Sun Q."/>
            <person name="Ohkuma M."/>
        </authorList>
    </citation>
    <scope>NUCLEOTIDE SEQUENCE</scope>
    <source>
        <strain evidence="2">JCM 4790</strain>
    </source>
</reference>
<accession>A0A918NR12</accession>
<feature type="region of interest" description="Disordered" evidence="1">
    <location>
        <begin position="36"/>
        <end position="74"/>
    </location>
</feature>
<keyword evidence="3" id="KW-1185">Reference proteome</keyword>
<dbReference type="EMBL" id="BMVU01000025">
    <property type="protein sequence ID" value="GGX88018.1"/>
    <property type="molecule type" value="Genomic_DNA"/>
</dbReference>
<feature type="compositionally biased region" description="Polar residues" evidence="1">
    <location>
        <begin position="52"/>
        <end position="69"/>
    </location>
</feature>
<dbReference type="Proteomes" id="UP000619244">
    <property type="component" value="Unassembled WGS sequence"/>
</dbReference>